<reference evidence="5 6" key="1">
    <citation type="submission" date="2022-06" db="EMBL/GenBank/DDBJ databases">
        <title>Paraconexibacter antarcticus.</title>
        <authorList>
            <person name="Kim C.S."/>
        </authorList>
    </citation>
    <scope>NUCLEOTIDE SEQUENCE [LARGE SCALE GENOMIC DNA]</scope>
    <source>
        <strain evidence="5 6">02-257</strain>
    </source>
</reference>
<proteinExistence type="inferred from homology"/>
<dbReference type="InterPro" id="IPR020904">
    <property type="entry name" value="Sc_DH/Rdtase_CS"/>
</dbReference>
<feature type="domain" description="Ketoreductase" evidence="4">
    <location>
        <begin position="8"/>
        <end position="192"/>
    </location>
</feature>
<evidence type="ECO:0000259" key="4">
    <source>
        <dbReference type="SMART" id="SM00822"/>
    </source>
</evidence>
<evidence type="ECO:0000256" key="1">
    <source>
        <dbReference type="ARBA" id="ARBA00006484"/>
    </source>
</evidence>
<dbReference type="RefSeq" id="WP_254569918.1">
    <property type="nucleotide sequence ID" value="NZ_CP098502.1"/>
</dbReference>
<dbReference type="Gene3D" id="3.40.50.720">
    <property type="entry name" value="NAD(P)-binding Rossmann-like Domain"/>
    <property type="match status" value="1"/>
</dbReference>
<dbReference type="Pfam" id="PF00106">
    <property type="entry name" value="adh_short"/>
    <property type="match status" value="1"/>
</dbReference>
<evidence type="ECO:0000256" key="3">
    <source>
        <dbReference type="RuleBase" id="RU000363"/>
    </source>
</evidence>
<dbReference type="PANTHER" id="PTHR43115:SF4">
    <property type="entry name" value="DEHYDROGENASE_REDUCTASE SDR FAMILY MEMBER 11"/>
    <property type="match status" value="1"/>
</dbReference>
<dbReference type="InterPro" id="IPR057326">
    <property type="entry name" value="KR_dom"/>
</dbReference>
<evidence type="ECO:0000313" key="6">
    <source>
        <dbReference type="Proteomes" id="UP001056035"/>
    </source>
</evidence>
<dbReference type="PROSITE" id="PS00061">
    <property type="entry name" value="ADH_SHORT"/>
    <property type="match status" value="1"/>
</dbReference>
<accession>A0ABY5DMJ5</accession>
<dbReference type="InterPro" id="IPR036291">
    <property type="entry name" value="NAD(P)-bd_dom_sf"/>
</dbReference>
<sequence length="248" mass="25812">MEIDLSGRVVAITGASSGIGEATAIACVQAGAAVALAARRGDRIDALAARINDEGGTAVAVPTDVGDERQARAFVEQAYERLGRLDALVNNAGVMLLGAVEGADTEQWRRMIDANLYGVLYCSHAALPVMRAQGGGHIVNVSSVAGRIASAGSAVYNMTKWGVNGFSEGLRQEALHAGIRVTIVEPGAVSTELIGHNSDAIQTAAASRFAGVTPLTAEDVANAIVYALEQPEHVSINEILVRPSRQER</sequence>
<dbReference type="Proteomes" id="UP001056035">
    <property type="component" value="Chromosome"/>
</dbReference>
<evidence type="ECO:0000313" key="5">
    <source>
        <dbReference type="EMBL" id="UTI63185.1"/>
    </source>
</evidence>
<dbReference type="PANTHER" id="PTHR43115">
    <property type="entry name" value="DEHYDROGENASE/REDUCTASE SDR FAMILY MEMBER 11"/>
    <property type="match status" value="1"/>
</dbReference>
<protein>
    <submittedName>
        <fullName evidence="5">SDR family NAD(P)-dependent oxidoreductase</fullName>
    </submittedName>
</protein>
<dbReference type="EMBL" id="CP098502">
    <property type="protein sequence ID" value="UTI63185.1"/>
    <property type="molecule type" value="Genomic_DNA"/>
</dbReference>
<name>A0ABY5DMJ5_9ACTN</name>
<comment type="similarity">
    <text evidence="1 3">Belongs to the short-chain dehydrogenases/reductases (SDR) family.</text>
</comment>
<evidence type="ECO:0000256" key="2">
    <source>
        <dbReference type="ARBA" id="ARBA00023002"/>
    </source>
</evidence>
<keyword evidence="2" id="KW-0560">Oxidoreductase</keyword>
<organism evidence="5 6">
    <name type="scientific">Paraconexibacter antarcticus</name>
    <dbReference type="NCBI Taxonomy" id="2949664"/>
    <lineage>
        <taxon>Bacteria</taxon>
        <taxon>Bacillati</taxon>
        <taxon>Actinomycetota</taxon>
        <taxon>Thermoleophilia</taxon>
        <taxon>Solirubrobacterales</taxon>
        <taxon>Paraconexibacteraceae</taxon>
        <taxon>Paraconexibacter</taxon>
    </lineage>
</organism>
<keyword evidence="6" id="KW-1185">Reference proteome</keyword>
<dbReference type="PRINTS" id="PR00081">
    <property type="entry name" value="GDHRDH"/>
</dbReference>
<dbReference type="SMART" id="SM00822">
    <property type="entry name" value="PKS_KR"/>
    <property type="match status" value="1"/>
</dbReference>
<dbReference type="SUPFAM" id="SSF51735">
    <property type="entry name" value="NAD(P)-binding Rossmann-fold domains"/>
    <property type="match status" value="1"/>
</dbReference>
<dbReference type="PRINTS" id="PR00080">
    <property type="entry name" value="SDRFAMILY"/>
</dbReference>
<gene>
    <name evidence="5" type="ORF">NBH00_17685</name>
</gene>
<dbReference type="InterPro" id="IPR002347">
    <property type="entry name" value="SDR_fam"/>
</dbReference>